<dbReference type="STRING" id="883114.HMPREF9709_00386"/>
<gene>
    <name evidence="1" type="ORF">HMPREF9709_00386</name>
</gene>
<name>H3NM25_9FIRM</name>
<dbReference type="GeneID" id="96998394"/>
<dbReference type="Proteomes" id="UP000004191">
    <property type="component" value="Unassembled WGS sequence"/>
</dbReference>
<evidence type="ECO:0000313" key="2">
    <source>
        <dbReference type="Proteomes" id="UP000004191"/>
    </source>
</evidence>
<reference evidence="1 2" key="1">
    <citation type="submission" date="2012-01" db="EMBL/GenBank/DDBJ databases">
        <title>The Genome Sequence of Helcococcus kunzii ATCC 51366.</title>
        <authorList>
            <consortium name="The Broad Institute Genome Sequencing Platform"/>
            <person name="Earl A."/>
            <person name="Ward D."/>
            <person name="Feldgarden M."/>
            <person name="Gevers D."/>
            <person name="Huys G."/>
            <person name="Young S.K."/>
            <person name="Zeng Q."/>
            <person name="Gargeya S."/>
            <person name="Fitzgerald M."/>
            <person name="Haas B."/>
            <person name="Abouelleil A."/>
            <person name="Alvarado L."/>
            <person name="Arachchi H.M."/>
            <person name="Berlin A."/>
            <person name="Chapman S.B."/>
            <person name="Gearin G."/>
            <person name="Goldberg J."/>
            <person name="Griggs A."/>
            <person name="Gujja S."/>
            <person name="Hansen M."/>
            <person name="Heiman D."/>
            <person name="Howarth C."/>
            <person name="Larimer J."/>
            <person name="Lui A."/>
            <person name="MacDonald P.J.P."/>
            <person name="McCowen C."/>
            <person name="Montmayeur A."/>
            <person name="Murphy C."/>
            <person name="Neiman D."/>
            <person name="Pearson M."/>
            <person name="Priest M."/>
            <person name="Roberts A."/>
            <person name="Saif S."/>
            <person name="Shea T."/>
            <person name="Sisk P."/>
            <person name="Stolte C."/>
            <person name="Sykes S."/>
            <person name="Wortman J."/>
            <person name="Nusbaum C."/>
            <person name="Birren B."/>
        </authorList>
    </citation>
    <scope>NUCLEOTIDE SEQUENCE [LARGE SCALE GENOMIC DNA]</scope>
    <source>
        <strain evidence="1 2">ATCC 51366</strain>
    </source>
</reference>
<dbReference type="HOGENOM" id="CLU_2154865_0_0_9"/>
<dbReference type="AlphaFoldDB" id="H3NM25"/>
<dbReference type="RefSeq" id="WP_005397440.1">
    <property type="nucleotide sequence ID" value="NZ_JH601088.1"/>
</dbReference>
<comment type="caution">
    <text evidence="1">The sequence shown here is derived from an EMBL/GenBank/DDBJ whole genome shotgun (WGS) entry which is preliminary data.</text>
</comment>
<evidence type="ECO:0000313" key="1">
    <source>
        <dbReference type="EMBL" id="EHR35695.1"/>
    </source>
</evidence>
<organism evidence="1 2">
    <name type="scientific">Helcococcus kunzii ATCC 51366</name>
    <dbReference type="NCBI Taxonomy" id="883114"/>
    <lineage>
        <taxon>Bacteria</taxon>
        <taxon>Bacillati</taxon>
        <taxon>Bacillota</taxon>
        <taxon>Tissierellia</taxon>
        <taxon>Tissierellales</taxon>
        <taxon>Peptoniphilaceae</taxon>
        <taxon>Helcococcus</taxon>
    </lineage>
</organism>
<sequence>MELPEHSEVEIIYSSDHGIHGDGDRIYKIYNHIDLKNSSLECIDCNANFDEKSKYIVQLVFSDTEANIRHINIKNFDEELKFIKKIDDDENILVITYTEVYNAFYLFERLT</sequence>
<protein>
    <submittedName>
        <fullName evidence="1">Uncharacterized protein</fullName>
    </submittedName>
</protein>
<keyword evidence="2" id="KW-1185">Reference proteome</keyword>
<accession>H3NM25</accession>
<dbReference type="EMBL" id="AGEI01000011">
    <property type="protein sequence ID" value="EHR35695.1"/>
    <property type="molecule type" value="Genomic_DNA"/>
</dbReference>
<proteinExistence type="predicted"/>